<name>A0A835A934_9POAL</name>
<dbReference type="AlphaFoldDB" id="A0A835A934"/>
<dbReference type="OrthoDB" id="686315at2759"/>
<keyword evidence="3" id="KW-1185">Reference proteome</keyword>
<dbReference type="Proteomes" id="UP000636709">
    <property type="component" value="Unassembled WGS sequence"/>
</dbReference>
<dbReference type="EMBL" id="JACEFO010002892">
    <property type="protein sequence ID" value="KAF8646586.1"/>
    <property type="molecule type" value="Genomic_DNA"/>
</dbReference>
<sequence>MEEEGLLHMEEGSSQSHPPNQLVLSRFLQFPDTMGSGEVLLSRFVEFQDEIAELIKERGLPPLHSTVAVALEGIPTSDRQAVTQREVMRYRQEVEKPAEDALRERKLRCPSSVKKVPVAITGGDDPVSYGQALDGIEPRLVVIAQAPVVSSLVLRVSWPLYSPLHSFPRGAYISSAHGNMLALYVGPYLPCLSSQGFYLAYDVCANSISVIPRLPSGSVSMFSHAGIGTGVAILSMSGMRDFFLVELLLRKVQGRPSCQGTLFKWRSSGPAANQWIQNEVVLPLPIEPQEHTSVASCTFRADVVSVFGSHGVFWADLLHGILICNDLSLANPAFHFVSLPISVDKPGLEDKEMAAMHRSVCFLNDTFNFIAIDSNAQGDPNDPIITIWALKVKDINIPTWLKVFSCHFHSSMVGEVYKGMKPMFPVLSLAYESTIYVTAVPDLGLDGRLEELVWHVLCINWKSCRVVNVFHGDGCVPANLLATVFSSFQQKVTPMSLLESHLKTVW</sequence>
<dbReference type="Pfam" id="PF07762">
    <property type="entry name" value="DUF1618"/>
    <property type="match status" value="1"/>
</dbReference>
<evidence type="ECO:0000313" key="2">
    <source>
        <dbReference type="EMBL" id="KAF8646586.1"/>
    </source>
</evidence>
<dbReference type="PANTHER" id="PTHR33086">
    <property type="entry name" value="OS05G0468200 PROTEIN-RELATED"/>
    <property type="match status" value="1"/>
</dbReference>
<organism evidence="2 3">
    <name type="scientific">Digitaria exilis</name>
    <dbReference type="NCBI Taxonomy" id="1010633"/>
    <lineage>
        <taxon>Eukaryota</taxon>
        <taxon>Viridiplantae</taxon>
        <taxon>Streptophyta</taxon>
        <taxon>Embryophyta</taxon>
        <taxon>Tracheophyta</taxon>
        <taxon>Spermatophyta</taxon>
        <taxon>Magnoliopsida</taxon>
        <taxon>Liliopsida</taxon>
        <taxon>Poales</taxon>
        <taxon>Poaceae</taxon>
        <taxon>PACMAD clade</taxon>
        <taxon>Panicoideae</taxon>
        <taxon>Panicodae</taxon>
        <taxon>Paniceae</taxon>
        <taxon>Anthephorinae</taxon>
        <taxon>Digitaria</taxon>
    </lineage>
</organism>
<accession>A0A835A934</accession>
<gene>
    <name evidence="2" type="ORF">HU200_065810</name>
</gene>
<evidence type="ECO:0000313" key="3">
    <source>
        <dbReference type="Proteomes" id="UP000636709"/>
    </source>
</evidence>
<dbReference type="PANTHER" id="PTHR33086:SF52">
    <property type="entry name" value="OS09G0128900 PROTEIN"/>
    <property type="match status" value="1"/>
</dbReference>
<proteinExistence type="predicted"/>
<dbReference type="InterPro" id="IPR011676">
    <property type="entry name" value="DUF1618"/>
</dbReference>
<reference evidence="2" key="1">
    <citation type="submission" date="2020-07" db="EMBL/GenBank/DDBJ databases">
        <title>Genome sequence and genetic diversity analysis of an under-domesticated orphan crop, white fonio (Digitaria exilis).</title>
        <authorList>
            <person name="Bennetzen J.L."/>
            <person name="Chen S."/>
            <person name="Ma X."/>
            <person name="Wang X."/>
            <person name="Yssel A.E.J."/>
            <person name="Chaluvadi S.R."/>
            <person name="Johnson M."/>
            <person name="Gangashetty P."/>
            <person name="Hamidou F."/>
            <person name="Sanogo M.D."/>
            <person name="Zwaenepoel A."/>
            <person name="Wallace J."/>
            <person name="Van De Peer Y."/>
            <person name="Van Deynze A."/>
        </authorList>
    </citation>
    <scope>NUCLEOTIDE SEQUENCE</scope>
    <source>
        <tissue evidence="2">Leaves</tissue>
    </source>
</reference>
<feature type="domain" description="DUF1618" evidence="1">
    <location>
        <begin position="314"/>
        <end position="435"/>
    </location>
</feature>
<comment type="caution">
    <text evidence="2">The sequence shown here is derived from an EMBL/GenBank/DDBJ whole genome shotgun (WGS) entry which is preliminary data.</text>
</comment>
<protein>
    <recommendedName>
        <fullName evidence="1">DUF1618 domain-containing protein</fullName>
    </recommendedName>
</protein>
<evidence type="ECO:0000259" key="1">
    <source>
        <dbReference type="Pfam" id="PF07762"/>
    </source>
</evidence>